<dbReference type="RefSeq" id="XP_003684025.1">
    <property type="nucleotide sequence ID" value="XM_003683977.1"/>
</dbReference>
<reference evidence="1 2" key="1">
    <citation type="journal article" date="2011" name="Proc. Natl. Acad. Sci. U.S.A.">
        <title>Evolutionary erosion of yeast sex chromosomes by mating-type switching accidents.</title>
        <authorList>
            <person name="Gordon J.L."/>
            <person name="Armisen D."/>
            <person name="Proux-Wera E."/>
            <person name="Oheigeartaigh S.S."/>
            <person name="Byrne K.P."/>
            <person name="Wolfe K.H."/>
        </authorList>
    </citation>
    <scope>NUCLEOTIDE SEQUENCE [LARGE SCALE GENOMIC DNA]</scope>
    <source>
        <strain evidence="2">ATCC 24235 / CBS 4417 / NBRC 1672 / NRRL Y-8282 / UCD 70-5</strain>
    </source>
</reference>
<dbReference type="EMBL" id="HE612856">
    <property type="protein sequence ID" value="CCE61591.1"/>
    <property type="molecule type" value="Genomic_DNA"/>
</dbReference>
<gene>
    <name evidence="1" type="primary">TPHA0A05160</name>
    <name evidence="1" type="ordered locus">TPHA_0A05160</name>
</gene>
<organism evidence="1 2">
    <name type="scientific">Tetrapisispora phaffii (strain ATCC 24235 / CBS 4417 / NBRC 1672 / NRRL Y-8282 / UCD 70-5)</name>
    <name type="common">Yeast</name>
    <name type="synonym">Fabospora phaffii</name>
    <dbReference type="NCBI Taxonomy" id="1071381"/>
    <lineage>
        <taxon>Eukaryota</taxon>
        <taxon>Fungi</taxon>
        <taxon>Dikarya</taxon>
        <taxon>Ascomycota</taxon>
        <taxon>Saccharomycotina</taxon>
        <taxon>Saccharomycetes</taxon>
        <taxon>Saccharomycetales</taxon>
        <taxon>Saccharomycetaceae</taxon>
        <taxon>Tetrapisispora</taxon>
    </lineage>
</organism>
<name>G8BNW3_TETPH</name>
<dbReference type="HOGENOM" id="CLU_1349704_0_0_1"/>
<dbReference type="Proteomes" id="UP000005666">
    <property type="component" value="Chromosome 1"/>
</dbReference>
<protein>
    <submittedName>
        <fullName evidence="1">Uncharacterized protein</fullName>
    </submittedName>
</protein>
<evidence type="ECO:0000313" key="2">
    <source>
        <dbReference type="Proteomes" id="UP000005666"/>
    </source>
</evidence>
<dbReference type="KEGG" id="tpf:TPHA_0A05160"/>
<dbReference type="GeneID" id="11532771"/>
<keyword evidence="2" id="KW-1185">Reference proteome</keyword>
<proteinExistence type="predicted"/>
<accession>G8BNW3</accession>
<sequence>MEGESKDSGKHITLISEFCNKYNIDESVKNIYGIRNKDIASMDYNAFLKRKYEILLRKKGNLNNRIAKRNASAISSPFHPVVTKQSKNTNNIISETQEILISDDTFFDQTLIETQINNINQSYTFSYHQDGNLHKDFNKDDSYKFCNLISSENNIRDNECKIHTQREQYILSSNYEQFNEENTLIEMSLICSSPVIIQSIPDI</sequence>
<evidence type="ECO:0000313" key="1">
    <source>
        <dbReference type="EMBL" id="CCE61591.1"/>
    </source>
</evidence>
<dbReference type="AlphaFoldDB" id="G8BNW3"/>